<evidence type="ECO:0000313" key="5">
    <source>
        <dbReference type="Proteomes" id="UP000494135"/>
    </source>
</evidence>
<proteinExistence type="predicted"/>
<sequence length="417" mass="47639">MNWAAFERRVHACLYPSWLEAWQIRRVRRTLFQRPAHAPNARRRLFVDISVIHSHDAGTGIQRVVRAVATQLLESPPPGWTVQAVSATRKLAYHTVTWPSNDVKASNTPILFRQGDLFLGLDFALDTVRIHRRQLADLKRRGGSLWFVMYDLLPVQKPEWFSDKNVIRFRRWLSVIASLADGFYCISPPVEEALRKELTQRFRIADNYRTHTVPMGWDLATRRPSMGIPEGFDALLKHIEQRPTALMVGTLEPRKGHSDILAAFNHLWLEHDDYNLVFVGRRGWKTEALQNELRSHPLNGKLLFWLEDLSDEALSRLYSACDGVLMASHAEGFGLPLIEALGYGKPVLARDLPIFRLHEDKGVDYFESGVPPAMLGKRIARWLDATDTHIPLQPFAVPSWSDTTQAILASLIDEPHK</sequence>
<dbReference type="OrthoDB" id="433681at2"/>
<dbReference type="InterPro" id="IPR001296">
    <property type="entry name" value="Glyco_trans_1"/>
</dbReference>
<dbReference type="Proteomes" id="UP000494135">
    <property type="component" value="Unassembled WGS sequence"/>
</dbReference>
<organism evidence="3 4">
    <name type="scientific">Burkholderia puraquae</name>
    <dbReference type="NCBI Taxonomy" id="1904757"/>
    <lineage>
        <taxon>Bacteria</taxon>
        <taxon>Pseudomonadati</taxon>
        <taxon>Pseudomonadota</taxon>
        <taxon>Betaproteobacteria</taxon>
        <taxon>Burkholderiales</taxon>
        <taxon>Burkholderiaceae</taxon>
        <taxon>Burkholderia</taxon>
        <taxon>Burkholderia cepacia complex</taxon>
    </lineage>
</organism>
<dbReference type="GO" id="GO:0016757">
    <property type="term" value="F:glycosyltransferase activity"/>
    <property type="evidence" value="ECO:0007669"/>
    <property type="project" value="InterPro"/>
</dbReference>
<dbReference type="RefSeq" id="WP_085041812.1">
    <property type="nucleotide sequence ID" value="NZ_CADIKG010000018.1"/>
</dbReference>
<dbReference type="AlphaFoldDB" id="A0A1X1PB15"/>
<name>A0A1X1PB15_9BURK</name>
<evidence type="ECO:0000313" key="4">
    <source>
        <dbReference type="Proteomes" id="UP000193146"/>
    </source>
</evidence>
<keyword evidence="4" id="KW-1185">Reference proteome</keyword>
<dbReference type="CDD" id="cd03809">
    <property type="entry name" value="GT4_MtfB-like"/>
    <property type="match status" value="1"/>
</dbReference>
<feature type="domain" description="Glycosyl transferase family 1" evidence="1">
    <location>
        <begin position="239"/>
        <end position="383"/>
    </location>
</feature>
<reference evidence="2 5" key="2">
    <citation type="submission" date="2020-04" db="EMBL/GenBank/DDBJ databases">
        <authorList>
            <person name="De Canck E."/>
        </authorList>
    </citation>
    <scope>NUCLEOTIDE SEQUENCE [LARGE SCALE GENOMIC DNA]</scope>
    <source>
        <strain evidence="2 5">LMG 29660</strain>
    </source>
</reference>
<dbReference type="EMBL" id="CADIKG010000018">
    <property type="protein sequence ID" value="CAB3766531.1"/>
    <property type="molecule type" value="Genomic_DNA"/>
</dbReference>
<evidence type="ECO:0000313" key="3">
    <source>
        <dbReference type="EMBL" id="ORT82726.1"/>
    </source>
</evidence>
<gene>
    <name evidence="3" type="ORF">B7G54_26745</name>
    <name evidence="2" type="ORF">LMG29660_05570</name>
</gene>
<accession>A0A1X1PB15</accession>
<reference evidence="3 4" key="1">
    <citation type="submission" date="2017-04" db="EMBL/GenBank/DDBJ databases">
        <title>Burkholderia puraquae sp. nov., a novel Burkholderia cepacia complex species from hospital setting samples.</title>
        <authorList>
            <person name="Martina P."/>
            <person name="Leguizamon M."/>
            <person name="Prieto C."/>
            <person name="Sousa S."/>
            <person name="Montanaro P."/>
            <person name="Draghi W."/>
            <person name="Staembler M."/>
            <person name="Bettiol M."/>
            <person name="Figoli C."/>
            <person name="Palau J."/>
            <person name="Alvarez F."/>
            <person name="Benetti S."/>
            <person name="Anchat E."/>
            <person name="Vescina C."/>
            <person name="Ferreras J."/>
            <person name="Lasch P."/>
            <person name="Lagares A."/>
            <person name="Zorreguieta A."/>
            <person name="Yantorno O."/>
            <person name="Bosch A."/>
        </authorList>
    </citation>
    <scope>NUCLEOTIDE SEQUENCE [LARGE SCALE GENOMIC DNA]</scope>
    <source>
        <strain evidence="3 4">CAMPA 1040</strain>
    </source>
</reference>
<evidence type="ECO:0000259" key="1">
    <source>
        <dbReference type="Pfam" id="PF00534"/>
    </source>
</evidence>
<dbReference type="PANTHER" id="PTHR46401">
    <property type="entry name" value="GLYCOSYLTRANSFERASE WBBK-RELATED"/>
    <property type="match status" value="1"/>
</dbReference>
<dbReference type="PANTHER" id="PTHR46401:SF9">
    <property type="entry name" value="MANNOSYLTRANSFERASE A"/>
    <property type="match status" value="1"/>
</dbReference>
<dbReference type="Gene3D" id="3.40.50.2000">
    <property type="entry name" value="Glycogen Phosphorylase B"/>
    <property type="match status" value="1"/>
</dbReference>
<dbReference type="Pfam" id="PF00534">
    <property type="entry name" value="Glycos_transf_1"/>
    <property type="match status" value="1"/>
</dbReference>
<protein>
    <recommendedName>
        <fullName evidence="1">Glycosyl transferase family 1 domain-containing protein</fullName>
    </recommendedName>
</protein>
<dbReference type="EMBL" id="NBYX01000016">
    <property type="protein sequence ID" value="ORT82726.1"/>
    <property type="molecule type" value="Genomic_DNA"/>
</dbReference>
<dbReference type="Proteomes" id="UP000193146">
    <property type="component" value="Unassembled WGS sequence"/>
</dbReference>
<evidence type="ECO:0000313" key="2">
    <source>
        <dbReference type="EMBL" id="CAB3766531.1"/>
    </source>
</evidence>
<dbReference type="SUPFAM" id="SSF53756">
    <property type="entry name" value="UDP-Glycosyltransferase/glycogen phosphorylase"/>
    <property type="match status" value="1"/>
</dbReference>